<dbReference type="InterPro" id="IPR001647">
    <property type="entry name" value="HTH_TetR"/>
</dbReference>
<feature type="DNA-binding region" description="H-T-H motif" evidence="4">
    <location>
        <begin position="32"/>
        <end position="51"/>
    </location>
</feature>
<dbReference type="Proteomes" id="UP001500443">
    <property type="component" value="Unassembled WGS sequence"/>
</dbReference>
<evidence type="ECO:0000256" key="4">
    <source>
        <dbReference type="PROSITE-ProRule" id="PRU00335"/>
    </source>
</evidence>
<keyword evidence="7" id="KW-1185">Reference proteome</keyword>
<comment type="caution">
    <text evidence="6">The sequence shown here is derived from an EMBL/GenBank/DDBJ whole genome shotgun (WGS) entry which is preliminary data.</text>
</comment>
<reference evidence="6 7" key="1">
    <citation type="journal article" date="2019" name="Int. J. Syst. Evol. Microbiol.">
        <title>The Global Catalogue of Microorganisms (GCM) 10K type strain sequencing project: providing services to taxonomists for standard genome sequencing and annotation.</title>
        <authorList>
            <consortium name="The Broad Institute Genomics Platform"/>
            <consortium name="The Broad Institute Genome Sequencing Center for Infectious Disease"/>
            <person name="Wu L."/>
            <person name="Ma J."/>
        </authorList>
    </citation>
    <scope>NUCLEOTIDE SEQUENCE [LARGE SCALE GENOMIC DNA]</scope>
    <source>
        <strain evidence="6 7">JCM 15481</strain>
    </source>
</reference>
<dbReference type="PRINTS" id="PR00455">
    <property type="entry name" value="HTHTETR"/>
</dbReference>
<evidence type="ECO:0000259" key="5">
    <source>
        <dbReference type="PROSITE" id="PS50977"/>
    </source>
</evidence>
<protein>
    <submittedName>
        <fullName evidence="6">TetR/AcrR family transcriptional regulator</fullName>
    </submittedName>
</protein>
<evidence type="ECO:0000256" key="2">
    <source>
        <dbReference type="ARBA" id="ARBA00023125"/>
    </source>
</evidence>
<dbReference type="Pfam" id="PF00440">
    <property type="entry name" value="TetR_N"/>
    <property type="match status" value="1"/>
</dbReference>
<accession>A0ABN2Y685</accession>
<keyword evidence="2 4" id="KW-0238">DNA-binding</keyword>
<organism evidence="6 7">
    <name type="scientific">Streptomyces synnematoformans</name>
    <dbReference type="NCBI Taxonomy" id="415721"/>
    <lineage>
        <taxon>Bacteria</taxon>
        <taxon>Bacillati</taxon>
        <taxon>Actinomycetota</taxon>
        <taxon>Actinomycetes</taxon>
        <taxon>Kitasatosporales</taxon>
        <taxon>Streptomycetaceae</taxon>
        <taxon>Streptomyces</taxon>
    </lineage>
</organism>
<keyword evidence="3" id="KW-0804">Transcription</keyword>
<gene>
    <name evidence="6" type="ORF">GCM10009802_25220</name>
</gene>
<evidence type="ECO:0000313" key="7">
    <source>
        <dbReference type="Proteomes" id="UP001500443"/>
    </source>
</evidence>
<evidence type="ECO:0000256" key="3">
    <source>
        <dbReference type="ARBA" id="ARBA00023163"/>
    </source>
</evidence>
<dbReference type="EMBL" id="BAAAPF010000061">
    <property type="protein sequence ID" value="GAA2121698.1"/>
    <property type="molecule type" value="Genomic_DNA"/>
</dbReference>
<dbReference type="InterPro" id="IPR049445">
    <property type="entry name" value="TetR_SbtR-like_C"/>
</dbReference>
<sequence length="218" mass="23657">MRTRMRADARRNRELILQAAGRVFVGEGPDAPLEEVARRAGVGIATLYRNFTSREALIRGVAAATLTELHGAARKALTGDDEPFEALRRFAHAALSLRIGAVLPALSGRIRIDEELAELRAAAMRAVQELIVRAQRAGEVRADVVFGDVPFMIMRLTLLLPGGGLAEDEALAHRQLEVYLDGLRPAAARARGTALPGPAVTAERFVRATDRIVRGEPR</sequence>
<dbReference type="InterPro" id="IPR036271">
    <property type="entry name" value="Tet_transcr_reg_TetR-rel_C_sf"/>
</dbReference>
<dbReference type="Pfam" id="PF21597">
    <property type="entry name" value="TetR_C_43"/>
    <property type="match status" value="1"/>
</dbReference>
<dbReference type="PROSITE" id="PS50977">
    <property type="entry name" value="HTH_TETR_2"/>
    <property type="match status" value="1"/>
</dbReference>
<evidence type="ECO:0000313" key="6">
    <source>
        <dbReference type="EMBL" id="GAA2121698.1"/>
    </source>
</evidence>
<dbReference type="Gene3D" id="1.10.357.10">
    <property type="entry name" value="Tetracycline Repressor, domain 2"/>
    <property type="match status" value="1"/>
</dbReference>
<dbReference type="InterPro" id="IPR050109">
    <property type="entry name" value="HTH-type_TetR-like_transc_reg"/>
</dbReference>
<dbReference type="SUPFAM" id="SSF46689">
    <property type="entry name" value="Homeodomain-like"/>
    <property type="match status" value="1"/>
</dbReference>
<dbReference type="SUPFAM" id="SSF48498">
    <property type="entry name" value="Tetracyclin repressor-like, C-terminal domain"/>
    <property type="match status" value="1"/>
</dbReference>
<dbReference type="InterPro" id="IPR009057">
    <property type="entry name" value="Homeodomain-like_sf"/>
</dbReference>
<proteinExistence type="predicted"/>
<dbReference type="PANTHER" id="PTHR30055">
    <property type="entry name" value="HTH-TYPE TRANSCRIPTIONAL REGULATOR RUTR"/>
    <property type="match status" value="1"/>
</dbReference>
<evidence type="ECO:0000256" key="1">
    <source>
        <dbReference type="ARBA" id="ARBA00023015"/>
    </source>
</evidence>
<keyword evidence="1" id="KW-0805">Transcription regulation</keyword>
<dbReference type="RefSeq" id="WP_344289942.1">
    <property type="nucleotide sequence ID" value="NZ_BAAAPF010000061.1"/>
</dbReference>
<name>A0ABN2Y685_9ACTN</name>
<feature type="domain" description="HTH tetR-type" evidence="5">
    <location>
        <begin position="10"/>
        <end position="69"/>
    </location>
</feature>
<dbReference type="PANTHER" id="PTHR30055:SF234">
    <property type="entry name" value="HTH-TYPE TRANSCRIPTIONAL REGULATOR BETI"/>
    <property type="match status" value="1"/>
</dbReference>